<gene>
    <name evidence="2" type="ORF">DNFV4_01003</name>
</gene>
<accession>A0AA86T2I1</accession>
<dbReference type="KEGG" id="nti:DNFV4_01003"/>
<organism evidence="2 3">
    <name type="scientific">Nitrospira tepida</name>
    <dbReference type="NCBI Taxonomy" id="2973512"/>
    <lineage>
        <taxon>Bacteria</taxon>
        <taxon>Pseudomonadati</taxon>
        <taxon>Nitrospirota</taxon>
        <taxon>Nitrospiria</taxon>
        <taxon>Nitrospirales</taxon>
        <taxon>Nitrospiraceae</taxon>
        <taxon>Nitrospira</taxon>
    </lineage>
</organism>
<evidence type="ECO:0000313" key="3">
    <source>
        <dbReference type="Proteomes" id="UP001179121"/>
    </source>
</evidence>
<evidence type="ECO:0000256" key="1">
    <source>
        <dbReference type="SAM" id="SignalP"/>
    </source>
</evidence>
<reference evidence="2" key="1">
    <citation type="submission" date="2022-10" db="EMBL/GenBank/DDBJ databases">
        <authorList>
            <person name="Koch H."/>
        </authorList>
    </citation>
    <scope>NUCLEOTIDE SEQUENCE</scope>
    <source>
        <strain evidence="2">DNF</strain>
    </source>
</reference>
<dbReference type="EMBL" id="OX365700">
    <property type="protein sequence ID" value="CAI4030575.1"/>
    <property type="molecule type" value="Genomic_DNA"/>
</dbReference>
<feature type="signal peptide" evidence="1">
    <location>
        <begin position="1"/>
        <end position="28"/>
    </location>
</feature>
<feature type="chain" id="PRO_5041727973" description="Lipoprotein" evidence="1">
    <location>
        <begin position="29"/>
        <end position="175"/>
    </location>
</feature>
<keyword evidence="1" id="KW-0732">Signal</keyword>
<evidence type="ECO:0000313" key="2">
    <source>
        <dbReference type="EMBL" id="CAI4030575.1"/>
    </source>
</evidence>
<dbReference type="AlphaFoldDB" id="A0AA86T2I1"/>
<protein>
    <recommendedName>
        <fullName evidence="4">Lipoprotein</fullName>
    </recommendedName>
</protein>
<sequence>MPQAPRTWVRGTVALAGFILLAGQPAAASEMTNDPGSFLGIRWGDSLASRLDLQQTYSGKDVADYQLTNGPAKLGAIPVGSITLTTWQDQFARATIRYRGDDTHKQVMAYLQEQYGALDRTPGQMIRGLNQQFNWRGPQTEINVTYEAQSGRGFVFIESRVLSPRFNDALTDSAE</sequence>
<name>A0AA86T2I1_9BACT</name>
<dbReference type="Proteomes" id="UP001179121">
    <property type="component" value="Chromosome"/>
</dbReference>
<evidence type="ECO:0008006" key="4">
    <source>
        <dbReference type="Google" id="ProtNLM"/>
    </source>
</evidence>
<proteinExistence type="predicted"/>
<dbReference type="RefSeq" id="WP_289267559.1">
    <property type="nucleotide sequence ID" value="NZ_OX365700.1"/>
</dbReference>
<keyword evidence="3" id="KW-1185">Reference proteome</keyword>